<dbReference type="Proteomes" id="UP000479190">
    <property type="component" value="Unassembled WGS sequence"/>
</dbReference>
<evidence type="ECO:0000313" key="2">
    <source>
        <dbReference type="Proteomes" id="UP000479190"/>
    </source>
</evidence>
<accession>A0A6H5ILR6</accession>
<evidence type="ECO:0000313" key="1">
    <source>
        <dbReference type="EMBL" id="CAB0036688.1"/>
    </source>
</evidence>
<organism evidence="1 2">
    <name type="scientific">Trichogramma brassicae</name>
    <dbReference type="NCBI Taxonomy" id="86971"/>
    <lineage>
        <taxon>Eukaryota</taxon>
        <taxon>Metazoa</taxon>
        <taxon>Ecdysozoa</taxon>
        <taxon>Arthropoda</taxon>
        <taxon>Hexapoda</taxon>
        <taxon>Insecta</taxon>
        <taxon>Pterygota</taxon>
        <taxon>Neoptera</taxon>
        <taxon>Endopterygota</taxon>
        <taxon>Hymenoptera</taxon>
        <taxon>Apocrita</taxon>
        <taxon>Proctotrupomorpha</taxon>
        <taxon>Chalcidoidea</taxon>
        <taxon>Trichogrammatidae</taxon>
        <taxon>Trichogramma</taxon>
    </lineage>
</organism>
<protein>
    <submittedName>
        <fullName evidence="1">Uncharacterized protein</fullName>
    </submittedName>
</protein>
<sequence>MIDTFESIAPSCALLVLSLAHRRKRSTREAASSSTSTVSATASKRCSVIQKNATSSRCRAARNCSRRPNVPTSSSTASCTTSCQRSTTRAFYFSLPISRRYLRPSKSSIPRVPRRGRQRTIFRRAYSTGLRPPTNISAKMSTSCRSRSAKLYASSSTTIRKNSMYNKW</sequence>
<name>A0A6H5ILR6_9HYME</name>
<proteinExistence type="predicted"/>
<dbReference type="EMBL" id="CADCXV010000826">
    <property type="protein sequence ID" value="CAB0036688.1"/>
    <property type="molecule type" value="Genomic_DNA"/>
</dbReference>
<dbReference type="AlphaFoldDB" id="A0A6H5ILR6"/>
<reference evidence="1 2" key="1">
    <citation type="submission" date="2020-02" db="EMBL/GenBank/DDBJ databases">
        <authorList>
            <person name="Ferguson B K."/>
        </authorList>
    </citation>
    <scope>NUCLEOTIDE SEQUENCE [LARGE SCALE GENOMIC DNA]</scope>
</reference>
<gene>
    <name evidence="1" type="ORF">TBRA_LOCUS8547</name>
</gene>
<keyword evidence="2" id="KW-1185">Reference proteome</keyword>